<sequence>MLPVLRDRKQQISFYHLFYCPSLFVPYKRRFLKWMAVFCAHTGV</sequence>
<evidence type="ECO:0000313" key="1">
    <source>
        <dbReference type="EMBL" id="JAH00250.1"/>
    </source>
</evidence>
<dbReference type="EMBL" id="GBXM01108327">
    <property type="protein sequence ID" value="JAH00250.1"/>
    <property type="molecule type" value="Transcribed_RNA"/>
</dbReference>
<proteinExistence type="predicted"/>
<reference evidence="1" key="1">
    <citation type="submission" date="2014-11" db="EMBL/GenBank/DDBJ databases">
        <authorList>
            <person name="Amaro Gonzalez C."/>
        </authorList>
    </citation>
    <scope>NUCLEOTIDE SEQUENCE</scope>
</reference>
<dbReference type="EMBL" id="GBXM01075091">
    <property type="protein sequence ID" value="JAH33486.1"/>
    <property type="molecule type" value="Transcribed_RNA"/>
</dbReference>
<protein>
    <submittedName>
        <fullName evidence="1">Uncharacterized protein</fullName>
    </submittedName>
</protein>
<accession>A0A0E9P882</accession>
<name>A0A0E9P882_ANGAN</name>
<reference evidence="1" key="2">
    <citation type="journal article" date="2015" name="Fish Shellfish Immunol.">
        <title>Early steps in the European eel (Anguilla anguilla)-Vibrio vulnificus interaction in the gills: Role of the RtxA13 toxin.</title>
        <authorList>
            <person name="Callol A."/>
            <person name="Pajuelo D."/>
            <person name="Ebbesson L."/>
            <person name="Teles M."/>
            <person name="MacKenzie S."/>
            <person name="Amaro C."/>
        </authorList>
    </citation>
    <scope>NUCLEOTIDE SEQUENCE</scope>
</reference>
<dbReference type="AlphaFoldDB" id="A0A0E9P882"/>
<organism evidence="1">
    <name type="scientific">Anguilla anguilla</name>
    <name type="common">European freshwater eel</name>
    <name type="synonym">Muraena anguilla</name>
    <dbReference type="NCBI Taxonomy" id="7936"/>
    <lineage>
        <taxon>Eukaryota</taxon>
        <taxon>Metazoa</taxon>
        <taxon>Chordata</taxon>
        <taxon>Craniata</taxon>
        <taxon>Vertebrata</taxon>
        <taxon>Euteleostomi</taxon>
        <taxon>Actinopterygii</taxon>
        <taxon>Neopterygii</taxon>
        <taxon>Teleostei</taxon>
        <taxon>Anguilliformes</taxon>
        <taxon>Anguillidae</taxon>
        <taxon>Anguilla</taxon>
    </lineage>
</organism>